<evidence type="ECO:0008006" key="4">
    <source>
        <dbReference type="Google" id="ProtNLM"/>
    </source>
</evidence>
<accession>A0A8K0CTY3</accession>
<keyword evidence="3" id="KW-1185">Reference proteome</keyword>
<dbReference type="InterPro" id="IPR052709">
    <property type="entry name" value="Transposase-MT_Hybrid"/>
</dbReference>
<evidence type="ECO:0000256" key="1">
    <source>
        <dbReference type="SAM" id="MobiDB-lite"/>
    </source>
</evidence>
<dbReference type="PANTHER" id="PTHR46060">
    <property type="entry name" value="MARINER MOS1 TRANSPOSASE-LIKE PROTEIN"/>
    <property type="match status" value="1"/>
</dbReference>
<dbReference type="OrthoDB" id="10017160at2759"/>
<gene>
    <name evidence="2" type="ORF">ILUMI_12542</name>
</gene>
<feature type="region of interest" description="Disordered" evidence="1">
    <location>
        <begin position="21"/>
        <end position="43"/>
    </location>
</feature>
<reference evidence="2" key="1">
    <citation type="submission" date="2019-08" db="EMBL/GenBank/DDBJ databases">
        <title>The genome of the North American firefly Photinus pyralis.</title>
        <authorList>
            <consortium name="Photinus pyralis genome working group"/>
            <person name="Fallon T.R."/>
            <person name="Sander Lower S.E."/>
            <person name="Weng J.-K."/>
        </authorList>
    </citation>
    <scope>NUCLEOTIDE SEQUENCE</scope>
    <source>
        <strain evidence="2">TRF0915ILg1</strain>
        <tissue evidence="2">Whole body</tissue>
    </source>
</reference>
<dbReference type="PANTHER" id="PTHR46060:SF1">
    <property type="entry name" value="MARINER MOS1 TRANSPOSASE-LIKE PROTEIN"/>
    <property type="match status" value="1"/>
</dbReference>
<evidence type="ECO:0000313" key="3">
    <source>
        <dbReference type="Proteomes" id="UP000801492"/>
    </source>
</evidence>
<evidence type="ECO:0000313" key="2">
    <source>
        <dbReference type="EMBL" id="KAF2893633.1"/>
    </source>
</evidence>
<feature type="compositionally biased region" description="Basic and acidic residues" evidence="1">
    <location>
        <begin position="25"/>
        <end position="35"/>
    </location>
</feature>
<dbReference type="EMBL" id="VTPC01007801">
    <property type="protein sequence ID" value="KAF2893633.1"/>
    <property type="molecule type" value="Genomic_DNA"/>
</dbReference>
<dbReference type="Proteomes" id="UP000801492">
    <property type="component" value="Unassembled WGS sequence"/>
</dbReference>
<proteinExistence type="predicted"/>
<name>A0A8K0CTY3_IGNLU</name>
<comment type="caution">
    <text evidence="2">The sequence shown here is derived from an EMBL/GenBank/DDBJ whole genome shotgun (WGS) entry which is preliminary data.</text>
</comment>
<organism evidence="2 3">
    <name type="scientific">Ignelater luminosus</name>
    <name type="common">Cucubano</name>
    <name type="synonym">Pyrophorus luminosus</name>
    <dbReference type="NCBI Taxonomy" id="2038154"/>
    <lineage>
        <taxon>Eukaryota</taxon>
        <taxon>Metazoa</taxon>
        <taxon>Ecdysozoa</taxon>
        <taxon>Arthropoda</taxon>
        <taxon>Hexapoda</taxon>
        <taxon>Insecta</taxon>
        <taxon>Pterygota</taxon>
        <taxon>Neoptera</taxon>
        <taxon>Endopterygota</taxon>
        <taxon>Coleoptera</taxon>
        <taxon>Polyphaga</taxon>
        <taxon>Elateriformia</taxon>
        <taxon>Elateroidea</taxon>
        <taxon>Elateridae</taxon>
        <taxon>Agrypninae</taxon>
        <taxon>Pyrophorini</taxon>
        <taxon>Ignelater</taxon>
    </lineage>
</organism>
<protein>
    <recommendedName>
        <fullName evidence="4">Transposase</fullName>
    </recommendedName>
</protein>
<dbReference type="AlphaFoldDB" id="A0A8K0CTY3"/>
<sequence length="162" mass="18815">MDAAVIIIIWKQFSSHKPNKRLRNRKESLEDDARSGRPNSAITGKNVRNAEQLILEDQRIRIAQIAVAVQITEERVLTIIHDRLIMSKVSDRWLLRMLTFDKQRRVETSKQFSNLYAIIAKRKKKLGNEILIMHDNVPVHKSRVVRVVLSELDLSPFRIAQA</sequence>